<dbReference type="GO" id="GO:0051301">
    <property type="term" value="P:cell division"/>
    <property type="evidence" value="ECO:0007669"/>
    <property type="project" value="UniProtKB-KW"/>
</dbReference>
<keyword evidence="4" id="KW-0175">Coiled coil</keyword>
<dbReference type="GO" id="GO:0005525">
    <property type="term" value="F:GTP binding"/>
    <property type="evidence" value="ECO:0007669"/>
    <property type="project" value="UniProtKB-UniRule"/>
</dbReference>
<evidence type="ECO:0000313" key="12">
    <source>
        <dbReference type="Proteomes" id="UP001626550"/>
    </source>
</evidence>
<dbReference type="InterPro" id="IPR027417">
    <property type="entry name" value="P-loop_NTPase"/>
</dbReference>
<comment type="similarity">
    <text evidence="7 8">Belongs to the TRAFAC class TrmE-Era-EngA-EngB-Septin-like GTPase superfamily. Septin GTPase family.</text>
</comment>
<evidence type="ECO:0000259" key="10">
    <source>
        <dbReference type="PROSITE" id="PS51719"/>
    </source>
</evidence>
<name>A0ABD2PWX9_9PLAT</name>
<evidence type="ECO:0000256" key="6">
    <source>
        <dbReference type="ARBA" id="ARBA00023306"/>
    </source>
</evidence>
<dbReference type="PANTHER" id="PTHR18884">
    <property type="entry name" value="SEPTIN"/>
    <property type="match status" value="1"/>
</dbReference>
<dbReference type="CDD" id="cd01850">
    <property type="entry name" value="CDC_Septin"/>
    <property type="match status" value="1"/>
</dbReference>
<dbReference type="FunFam" id="3.40.50.300:FF:000162">
    <property type="entry name" value="septin-7 isoform X1"/>
    <property type="match status" value="1"/>
</dbReference>
<dbReference type="Gene3D" id="3.40.50.300">
    <property type="entry name" value="P-loop containing nucleotide triphosphate hydrolases"/>
    <property type="match status" value="1"/>
</dbReference>
<comment type="subcellular location">
    <subcellularLocation>
        <location evidence="1">Cleavage furrow</location>
    </subcellularLocation>
</comment>
<sequence length="416" mass="47963">MTIPASVAAKKYTRNAELPRMTLKELQPENKDIKEQQISNQVSKMPDISTPKSLHKSEENLDRVGFANLPNQIHAKVVRKGFKFNMILVGPSGIGKSTFLNSLLLTDFLVHPQISKETFVSPRITTARCKENNIALDLRVVDFPGFGDFIDNSQCWKPVLDYVEGAYDQFMMRESKIDRSLNDQLDHRVHVCLYFIQPTSCGLSALDLQFLLNLHSKVNIILIIGRSDLLTREECDNLKQRIRQDLEDNQINIYQFPDIAHSPNDELSQIFSKNVSKYQSPFAVIASNHQITLHSGKRVRGREYPWGRVEIENLDHSDFAMLRHLLICLSMHVSYATRNLDSFIQDLVDSTHFKHYEKYRSEMISNTAQSYQLPLDENLNPMSHLDAERRLVESRIHKMEVKTDFTIIEKVTVLFT</sequence>
<feature type="domain" description="Septin-type G" evidence="10">
    <location>
        <begin position="80"/>
        <end position="366"/>
    </location>
</feature>
<dbReference type="SUPFAM" id="SSF52540">
    <property type="entry name" value="P-loop containing nucleoside triphosphate hydrolases"/>
    <property type="match status" value="1"/>
</dbReference>
<evidence type="ECO:0000256" key="8">
    <source>
        <dbReference type="RuleBase" id="RU004560"/>
    </source>
</evidence>
<protein>
    <recommendedName>
        <fullName evidence="7">Septin</fullName>
    </recommendedName>
</protein>
<keyword evidence="5 8" id="KW-0342">GTP-binding</keyword>
<evidence type="ECO:0000256" key="3">
    <source>
        <dbReference type="ARBA" id="ARBA00022741"/>
    </source>
</evidence>
<dbReference type="GO" id="GO:0005856">
    <property type="term" value="C:cytoskeleton"/>
    <property type="evidence" value="ECO:0007669"/>
    <property type="project" value="UniProtKB-ARBA"/>
</dbReference>
<evidence type="ECO:0000256" key="5">
    <source>
        <dbReference type="ARBA" id="ARBA00023134"/>
    </source>
</evidence>
<keyword evidence="6" id="KW-0131">Cell cycle</keyword>
<dbReference type="InterPro" id="IPR030379">
    <property type="entry name" value="G_SEPTIN_dom"/>
</dbReference>
<proteinExistence type="inferred from homology"/>
<dbReference type="PROSITE" id="PS51719">
    <property type="entry name" value="G_SEPTIN"/>
    <property type="match status" value="1"/>
</dbReference>
<keyword evidence="3 8" id="KW-0547">Nucleotide-binding</keyword>
<feature type="region of interest" description="Disordered" evidence="9">
    <location>
        <begin position="27"/>
        <end position="54"/>
    </location>
</feature>
<comment type="caution">
    <text evidence="11">The sequence shown here is derived from an EMBL/GenBank/DDBJ whole genome shotgun (WGS) entry which is preliminary data.</text>
</comment>
<evidence type="ECO:0000256" key="4">
    <source>
        <dbReference type="ARBA" id="ARBA00023054"/>
    </source>
</evidence>
<evidence type="ECO:0000313" key="11">
    <source>
        <dbReference type="EMBL" id="KAL3311939.1"/>
    </source>
</evidence>
<dbReference type="PIRSF" id="PIRSF006698">
    <property type="entry name" value="Septin"/>
    <property type="match status" value="1"/>
</dbReference>
<dbReference type="EMBL" id="JBJKFK010001947">
    <property type="protein sequence ID" value="KAL3311939.1"/>
    <property type="molecule type" value="Genomic_DNA"/>
</dbReference>
<accession>A0ABD2PWX9</accession>
<gene>
    <name evidence="11" type="primary">SEPT7</name>
    <name evidence="11" type="ORF">Ciccas_009477</name>
</gene>
<evidence type="ECO:0000256" key="1">
    <source>
        <dbReference type="ARBA" id="ARBA00004626"/>
    </source>
</evidence>
<evidence type="ECO:0000256" key="9">
    <source>
        <dbReference type="SAM" id="MobiDB-lite"/>
    </source>
</evidence>
<keyword evidence="12" id="KW-1185">Reference proteome</keyword>
<keyword evidence="2" id="KW-0132">Cell division</keyword>
<dbReference type="AlphaFoldDB" id="A0ABD2PWX9"/>
<dbReference type="Proteomes" id="UP001626550">
    <property type="component" value="Unassembled WGS sequence"/>
</dbReference>
<organism evidence="11 12">
    <name type="scientific">Cichlidogyrus casuarinus</name>
    <dbReference type="NCBI Taxonomy" id="1844966"/>
    <lineage>
        <taxon>Eukaryota</taxon>
        <taxon>Metazoa</taxon>
        <taxon>Spiralia</taxon>
        <taxon>Lophotrochozoa</taxon>
        <taxon>Platyhelminthes</taxon>
        <taxon>Monogenea</taxon>
        <taxon>Monopisthocotylea</taxon>
        <taxon>Dactylogyridea</taxon>
        <taxon>Ancyrocephalidae</taxon>
        <taxon>Cichlidogyrus</taxon>
    </lineage>
</organism>
<evidence type="ECO:0000256" key="2">
    <source>
        <dbReference type="ARBA" id="ARBA00022618"/>
    </source>
</evidence>
<dbReference type="Pfam" id="PF00735">
    <property type="entry name" value="Septin"/>
    <property type="match status" value="1"/>
</dbReference>
<dbReference type="InterPro" id="IPR016491">
    <property type="entry name" value="Septin"/>
</dbReference>
<reference evidence="11 12" key="1">
    <citation type="submission" date="2024-11" db="EMBL/GenBank/DDBJ databases">
        <title>Adaptive evolution of stress response genes in parasites aligns with host niche diversity.</title>
        <authorList>
            <person name="Hahn C."/>
            <person name="Resl P."/>
        </authorList>
    </citation>
    <scope>NUCLEOTIDE SEQUENCE [LARGE SCALE GENOMIC DNA]</scope>
    <source>
        <strain evidence="11">EGGRZ-B1_66</strain>
        <tissue evidence="11">Body</tissue>
    </source>
</reference>
<dbReference type="GO" id="GO:0032154">
    <property type="term" value="C:cleavage furrow"/>
    <property type="evidence" value="ECO:0007669"/>
    <property type="project" value="UniProtKB-SubCell"/>
</dbReference>
<evidence type="ECO:0000256" key="7">
    <source>
        <dbReference type="PIRNR" id="PIRNR006698"/>
    </source>
</evidence>